<feature type="transmembrane region" description="Helical" evidence="1">
    <location>
        <begin position="138"/>
        <end position="160"/>
    </location>
</feature>
<feature type="transmembrane region" description="Helical" evidence="1">
    <location>
        <begin position="166"/>
        <end position="188"/>
    </location>
</feature>
<evidence type="ECO:0000256" key="1">
    <source>
        <dbReference type="SAM" id="Phobius"/>
    </source>
</evidence>
<feature type="transmembrane region" description="Helical" evidence="1">
    <location>
        <begin position="28"/>
        <end position="47"/>
    </location>
</feature>
<proteinExistence type="predicted"/>
<feature type="transmembrane region" description="Helical" evidence="1">
    <location>
        <begin position="300"/>
        <end position="321"/>
    </location>
</feature>
<feature type="transmembrane region" description="Helical" evidence="1">
    <location>
        <begin position="101"/>
        <end position="126"/>
    </location>
</feature>
<keyword evidence="1" id="KW-0472">Membrane</keyword>
<keyword evidence="1" id="KW-1133">Transmembrane helix</keyword>
<accession>A0A455SE89</accession>
<organism evidence="2">
    <name type="scientific">Thermosporothrix sp. COM3</name>
    <dbReference type="NCBI Taxonomy" id="2490863"/>
    <lineage>
        <taxon>Bacteria</taxon>
        <taxon>Bacillati</taxon>
        <taxon>Chloroflexota</taxon>
        <taxon>Ktedonobacteria</taxon>
        <taxon>Ktedonobacterales</taxon>
        <taxon>Thermosporotrichaceae</taxon>
        <taxon>Thermosporothrix</taxon>
    </lineage>
</organism>
<name>A0A455SE89_9CHLR</name>
<sequence>MRRFLPVLVLVLMAPTVAELLWGSTPLSGVTLLLLQIPMYGCGALLIRELVRHRQRGWISILLLGGAYALIEEGLALQFLFHPTLLNISDWGGRVLGINGVYTVWAIGYHAIWSVALPILLTDLLFPEQRDVPYLGRTGLIITGIGFLFGVVLIGFIARVGIAPGYWASPLLLGGTVLVVLLLAWIALRVLPPAAPVATSAVQAPPGWVVALLGLVCGFLWQAILILFRAFFPALTQGPLVLVPLLVALGMAALVCWLLRIWTRASGWSDLDWLALGSGALIAHTIFGVLFLTFTPLDKIGLAILGGVMVLLLILFAVSLWRRARGTLMQQVRGPQEE</sequence>
<dbReference type="AlphaFoldDB" id="A0A455SE89"/>
<feature type="transmembrane region" description="Helical" evidence="1">
    <location>
        <begin position="59"/>
        <end position="81"/>
    </location>
</feature>
<reference evidence="2" key="1">
    <citation type="submission" date="2018-12" db="EMBL/GenBank/DDBJ databases">
        <title>Novel natural products biosynthetic potential of the class Ktedonobacteria.</title>
        <authorList>
            <person name="Zheng Y."/>
            <person name="Saitou A."/>
            <person name="Wang C.M."/>
            <person name="Toyoda A."/>
            <person name="Minakuchi Y."/>
            <person name="Sekiguchi Y."/>
            <person name="Ueda K."/>
            <person name="Takano H."/>
            <person name="Sakai Y."/>
            <person name="Yokota A."/>
            <person name="Yabe S."/>
        </authorList>
    </citation>
    <scope>NUCLEOTIDE SEQUENCE</scope>
    <source>
        <strain evidence="2">COM3</strain>
    </source>
</reference>
<feature type="transmembrane region" description="Helical" evidence="1">
    <location>
        <begin position="238"/>
        <end position="259"/>
    </location>
</feature>
<evidence type="ECO:0000313" key="2">
    <source>
        <dbReference type="EMBL" id="BBH85349.1"/>
    </source>
</evidence>
<keyword evidence="1" id="KW-0812">Transmembrane</keyword>
<feature type="transmembrane region" description="Helical" evidence="1">
    <location>
        <begin position="208"/>
        <end position="232"/>
    </location>
</feature>
<protein>
    <submittedName>
        <fullName evidence="2">Uncharacterized protein</fullName>
    </submittedName>
</protein>
<gene>
    <name evidence="2" type="ORF">KTC_01000</name>
</gene>
<feature type="transmembrane region" description="Helical" evidence="1">
    <location>
        <begin position="271"/>
        <end position="294"/>
    </location>
</feature>
<dbReference type="EMBL" id="AP019376">
    <property type="protein sequence ID" value="BBH85349.1"/>
    <property type="molecule type" value="Genomic_DNA"/>
</dbReference>